<evidence type="ECO:0000256" key="11">
    <source>
        <dbReference type="ARBA" id="ARBA00022917"/>
    </source>
</evidence>
<gene>
    <name evidence="12 14" type="primary">ettA</name>
    <name evidence="14" type="ORF">QYS49_01155</name>
</gene>
<reference evidence="14 15" key="1">
    <citation type="submission" date="2023-08" db="EMBL/GenBank/DDBJ databases">
        <title>Comparative genomics and taxonomic characterization of three novel marine species of genus Marivirga.</title>
        <authorList>
            <person name="Muhammad N."/>
            <person name="Kim S.-G."/>
        </authorList>
    </citation>
    <scope>NUCLEOTIDE SEQUENCE [LARGE SCALE GENOMIC DNA]</scope>
    <source>
        <strain evidence="14 15">BDSF4-3</strain>
    </source>
</reference>
<dbReference type="InterPro" id="IPR027417">
    <property type="entry name" value="P-loop_NTPase"/>
</dbReference>
<dbReference type="PROSITE" id="PS00211">
    <property type="entry name" value="ABC_TRANSPORTER_1"/>
    <property type="match status" value="1"/>
</dbReference>
<name>A0AA51REJ4_9BACT</name>
<keyword evidence="9 12" id="KW-0810">Translation regulation</keyword>
<dbReference type="GO" id="GO:0019843">
    <property type="term" value="F:rRNA binding"/>
    <property type="evidence" value="ECO:0007669"/>
    <property type="project" value="UniProtKB-UniRule"/>
</dbReference>
<evidence type="ECO:0000259" key="13">
    <source>
        <dbReference type="PROSITE" id="PS50893"/>
    </source>
</evidence>
<evidence type="ECO:0000256" key="4">
    <source>
        <dbReference type="ARBA" id="ARBA00022730"/>
    </source>
</evidence>
<dbReference type="RefSeq" id="WP_308350765.1">
    <property type="nucleotide sequence ID" value="NZ_CP129971.1"/>
</dbReference>
<dbReference type="PANTHER" id="PTHR43858">
    <property type="entry name" value="ENERGY-DEPENDENT TRANSLATIONAL THROTTLE PROTEIN ETTA"/>
    <property type="match status" value="1"/>
</dbReference>
<dbReference type="Proteomes" id="UP001230496">
    <property type="component" value="Chromosome"/>
</dbReference>
<dbReference type="SMART" id="SM00382">
    <property type="entry name" value="AAA"/>
    <property type="match status" value="2"/>
</dbReference>
<dbReference type="CDD" id="cd03221">
    <property type="entry name" value="ABCF_EF-3"/>
    <property type="match status" value="2"/>
</dbReference>
<feature type="binding site" evidence="12">
    <location>
        <begin position="363"/>
        <end position="370"/>
    </location>
    <ligand>
        <name>ATP</name>
        <dbReference type="ChEBI" id="CHEBI:30616"/>
        <label>2</label>
    </ligand>
</feature>
<evidence type="ECO:0000256" key="3">
    <source>
        <dbReference type="ARBA" id="ARBA00022555"/>
    </source>
</evidence>
<comment type="catalytic activity">
    <reaction evidence="12">
        <text>ATP + H2O = ADP + phosphate + H(+)</text>
        <dbReference type="Rhea" id="RHEA:13065"/>
        <dbReference type="ChEBI" id="CHEBI:15377"/>
        <dbReference type="ChEBI" id="CHEBI:15378"/>
        <dbReference type="ChEBI" id="CHEBI:30616"/>
        <dbReference type="ChEBI" id="CHEBI:43474"/>
        <dbReference type="ChEBI" id="CHEBI:456216"/>
    </reaction>
</comment>
<dbReference type="NCBIfam" id="NF008775">
    <property type="entry name" value="PRK11819.1"/>
    <property type="match status" value="1"/>
</dbReference>
<dbReference type="InterPro" id="IPR003593">
    <property type="entry name" value="AAA+_ATPase"/>
</dbReference>
<evidence type="ECO:0000313" key="15">
    <source>
        <dbReference type="Proteomes" id="UP001230496"/>
    </source>
</evidence>
<dbReference type="AlphaFoldDB" id="A0AA51REJ4"/>
<feature type="domain" description="ABC transporter" evidence="13">
    <location>
        <begin position="8"/>
        <end position="266"/>
    </location>
</feature>
<keyword evidence="8 12" id="KW-0067">ATP-binding</keyword>
<evidence type="ECO:0000256" key="7">
    <source>
        <dbReference type="ARBA" id="ARBA00022801"/>
    </source>
</evidence>
<keyword evidence="5 12" id="KW-0677">Repeat</keyword>
<evidence type="ECO:0000256" key="6">
    <source>
        <dbReference type="ARBA" id="ARBA00022741"/>
    </source>
</evidence>
<keyword evidence="15" id="KW-1185">Reference proteome</keyword>
<comment type="caution">
    <text evidence="12">Lacks conserved residue(s) required for the propagation of feature annotation.</text>
</comment>
<dbReference type="Pfam" id="PF12848">
    <property type="entry name" value="ABC_tran_Xtn"/>
    <property type="match status" value="1"/>
</dbReference>
<keyword evidence="4 12" id="KW-0699">rRNA-binding</keyword>
<dbReference type="GO" id="GO:0005737">
    <property type="term" value="C:cytoplasm"/>
    <property type="evidence" value="ECO:0007669"/>
    <property type="project" value="UniProtKB-SubCell"/>
</dbReference>
<dbReference type="GO" id="GO:0006412">
    <property type="term" value="P:translation"/>
    <property type="evidence" value="ECO:0007669"/>
    <property type="project" value="UniProtKB-KW"/>
</dbReference>
<dbReference type="InterPro" id="IPR003439">
    <property type="entry name" value="ABC_transporter-like_ATP-bd"/>
</dbReference>
<dbReference type="InterPro" id="IPR017871">
    <property type="entry name" value="ABC_transporter-like_CS"/>
</dbReference>
<dbReference type="NCBIfam" id="TIGR03719">
    <property type="entry name" value="ABC_ABC_ChvD"/>
    <property type="match status" value="1"/>
</dbReference>
<accession>A0AA51REJ4</accession>
<dbReference type="EC" id="3.6.1.-" evidence="12"/>
<evidence type="ECO:0000256" key="1">
    <source>
        <dbReference type="ARBA" id="ARBA00005868"/>
    </source>
</evidence>
<evidence type="ECO:0000313" key="14">
    <source>
        <dbReference type="EMBL" id="WMN12584.1"/>
    </source>
</evidence>
<evidence type="ECO:0000256" key="12">
    <source>
        <dbReference type="HAMAP-Rule" id="MF_00847"/>
    </source>
</evidence>
<evidence type="ECO:0000256" key="9">
    <source>
        <dbReference type="ARBA" id="ARBA00022845"/>
    </source>
</evidence>
<dbReference type="PANTHER" id="PTHR43858:SF1">
    <property type="entry name" value="ABC TRANSPORTER-RELATED PROTEIN"/>
    <property type="match status" value="1"/>
</dbReference>
<keyword evidence="2 12" id="KW-0963">Cytoplasm</keyword>
<keyword evidence="6 12" id="KW-0547">Nucleotide-binding</keyword>
<dbReference type="PROSITE" id="PS50893">
    <property type="entry name" value="ABC_TRANSPORTER_2"/>
    <property type="match status" value="2"/>
</dbReference>
<evidence type="ECO:0000256" key="10">
    <source>
        <dbReference type="ARBA" id="ARBA00022884"/>
    </source>
</evidence>
<dbReference type="InterPro" id="IPR032781">
    <property type="entry name" value="ABC_tran_Xtn"/>
</dbReference>
<dbReference type="FunFam" id="3.40.50.300:FF:000011">
    <property type="entry name" value="Putative ABC transporter ATP-binding component"/>
    <property type="match status" value="1"/>
</dbReference>
<comment type="function">
    <text evidence="12">A translation factor that gates the progression of the 70S ribosomal initiation complex (IC, containing tRNA(fMet) in the P-site) into the translation elongation cycle by using a mechanism sensitive to the ATP/ADP ratio. Binds to the 70S ribosome E-site where it modulates the state of the translating ribosome during subunit translocation. ATP hydrolysis probably frees it from the ribosome, which can enter the elongation phase.</text>
</comment>
<dbReference type="GO" id="GO:0005524">
    <property type="term" value="F:ATP binding"/>
    <property type="evidence" value="ECO:0007669"/>
    <property type="project" value="UniProtKB-UniRule"/>
</dbReference>
<organism evidence="14 15">
    <name type="scientific">Marivirga salinarum</name>
    <dbReference type="NCBI Taxonomy" id="3059078"/>
    <lineage>
        <taxon>Bacteria</taxon>
        <taxon>Pseudomonadati</taxon>
        <taxon>Bacteroidota</taxon>
        <taxon>Cytophagia</taxon>
        <taxon>Cytophagales</taxon>
        <taxon>Marivirgaceae</taxon>
        <taxon>Marivirga</taxon>
    </lineage>
</organism>
<comment type="domain">
    <text evidence="12">The arm domain is inserted in the first ABC transporter domain. Probably contacts ribosomal protein L1.</text>
</comment>
<feature type="region of interest" description="PtIM" evidence="12">
    <location>
        <begin position="249"/>
        <end position="329"/>
    </location>
</feature>
<comment type="similarity">
    <text evidence="1 12">Belongs to the ABC transporter superfamily. ABCF family. Translational throttle EttA subfamily.</text>
</comment>
<keyword evidence="7 12" id="KW-0378">Hydrolase</keyword>
<dbReference type="GO" id="GO:0016887">
    <property type="term" value="F:ATP hydrolysis activity"/>
    <property type="evidence" value="ECO:0007669"/>
    <property type="project" value="UniProtKB-UniRule"/>
</dbReference>
<evidence type="ECO:0000256" key="8">
    <source>
        <dbReference type="ARBA" id="ARBA00022840"/>
    </source>
</evidence>
<dbReference type="Gene3D" id="3.40.50.300">
    <property type="entry name" value="P-loop containing nucleotide triphosphate hydrolases"/>
    <property type="match status" value="2"/>
</dbReference>
<protein>
    <recommendedName>
        <fullName evidence="12">Energy-dependent translational throttle protein EttA</fullName>
        <ecNumber evidence="12">3.6.1.-</ecNumber>
    </recommendedName>
    <alternativeName>
        <fullName evidence="12">Translational regulatory factor EttA</fullName>
    </alternativeName>
</protein>
<dbReference type="GO" id="GO:0043022">
    <property type="term" value="F:ribosome binding"/>
    <property type="evidence" value="ECO:0007669"/>
    <property type="project" value="UniProtKB-UniRule"/>
</dbReference>
<comment type="subunit">
    <text evidence="12">Monomer. Probably contacts ribosomal proteins L1, L5, L33 and S7, the 16S and 23S rRNA and the P-site containing tRNA(fMet).</text>
</comment>
<keyword evidence="10 12" id="KW-0694">RNA-binding</keyword>
<comment type="domain">
    <text evidence="12">The P-site tRNA interaction motif (PtIM domain) probably interacts with the P-site tRNA(fMet) as well as the 23S rRNA.</text>
</comment>
<dbReference type="GO" id="GO:0045900">
    <property type="term" value="P:negative regulation of translational elongation"/>
    <property type="evidence" value="ECO:0007669"/>
    <property type="project" value="UniProtKB-UniRule"/>
</dbReference>
<dbReference type="SUPFAM" id="SSF52540">
    <property type="entry name" value="P-loop containing nucleoside triphosphate hydrolases"/>
    <property type="match status" value="2"/>
</dbReference>
<sequence length="561" mass="63408">MSDEKIIFSMEKVSKIYPPKKTVLKDIYLSFFYGAKIGVLGLNGSGKSSLLKIIAGIDKDYQGEVVASKEYSVGMLEQEPELDPDKTVKQVVEEGVAETVNLLKEFEEINEKFADPEVLDNPDKMNDLIEQQSKVQEKLDHANAWELDSRLEQAMDALRTPPADSPVKNLSGGEKRRVALCRLLLQEPDVLLLDEPTNHLDAESVHWLEHHLQQYKGTVIAVTHDRYFLDNVAGWILELDRGEGIPWKGNYSSWLDQKQKRLAQEEKSESKRQKTLQRELEWVRMAPKARQAKSKARLSSYEKMLGEEGKDKEQNLELFIPPGPRLGSKVIEAKGVAKAYGDKLLYEDLNFSLPQGGIVGIIGPNGAGKTTLFKLITGKEEADAGTFEVGETVKISYVDQEHNNLDPNKSVWENISEGNEWIQLGNNKINSRAYVSKFNFAGGDQEKKVGVLSGGERNRVHLAMSIKQEANLLLLDEPTNDLDVNTLRALEEGLENFAGCAVIISHDRWFLDRICTHILAFEGDSQVYWFEGNFSDYEENRKKRLGDDAIPKRIKYKKLTR</sequence>
<dbReference type="Pfam" id="PF00005">
    <property type="entry name" value="ABC_tran"/>
    <property type="match status" value="2"/>
</dbReference>
<keyword evidence="3 12" id="KW-0820">tRNA-binding</keyword>
<dbReference type="GO" id="GO:0000049">
    <property type="term" value="F:tRNA binding"/>
    <property type="evidence" value="ECO:0007669"/>
    <property type="project" value="UniProtKB-UniRule"/>
</dbReference>
<evidence type="ECO:0000256" key="2">
    <source>
        <dbReference type="ARBA" id="ARBA00022490"/>
    </source>
</evidence>
<evidence type="ECO:0000256" key="5">
    <source>
        <dbReference type="ARBA" id="ARBA00022737"/>
    </source>
</evidence>
<comment type="subcellular location">
    <subcellularLocation>
        <location evidence="12">Cytoplasm</location>
    </subcellularLocation>
    <text evidence="12">Associates with ribosomes and polysomes.</text>
</comment>
<keyword evidence="11 12" id="KW-0648">Protein biosynthesis</keyword>
<dbReference type="FunFam" id="3.40.50.300:FF:000183">
    <property type="entry name" value="ABC transporter ATP-binding protein yjjK"/>
    <property type="match status" value="1"/>
</dbReference>
<dbReference type="EMBL" id="CP129971">
    <property type="protein sequence ID" value="WMN12584.1"/>
    <property type="molecule type" value="Genomic_DNA"/>
</dbReference>
<dbReference type="KEGG" id="msaa:QYS49_01155"/>
<dbReference type="InterPro" id="IPR022374">
    <property type="entry name" value="EttA"/>
</dbReference>
<feature type="domain" description="ABC transporter" evidence="13">
    <location>
        <begin position="331"/>
        <end position="557"/>
    </location>
</feature>
<dbReference type="HAMAP" id="MF_00847">
    <property type="entry name" value="EttA"/>
    <property type="match status" value="1"/>
</dbReference>
<proteinExistence type="inferred from homology"/>